<keyword evidence="5" id="KW-1185">Reference proteome</keyword>
<dbReference type="PANTHER" id="PTHR30545">
    <property type="entry name" value="SUGAR FERMENTATION STIMULATION PROTEIN A"/>
    <property type="match status" value="1"/>
</dbReference>
<proteinExistence type="inferred from homology"/>
<dbReference type="RefSeq" id="WP_207300189.1">
    <property type="nucleotide sequence ID" value="NZ_CP071444.1"/>
</dbReference>
<dbReference type="GO" id="GO:0003677">
    <property type="term" value="F:DNA binding"/>
    <property type="evidence" value="ECO:0007669"/>
    <property type="project" value="InterPro"/>
</dbReference>
<sequence>MKYGRIIKGHFIKRPNRFIARVGVGEQEEIAHVKNTGRCAELLLEDSIVYLEEATNPNRKTKFSLIAVEKKGNDGKYILVNMDSQVPNSVVEEGLKEGSIPEIGEVTFYKREATVGRSRFDFYCETKEAKGYIEVKGVTLEEDGVARFPDAPTERGRKHLNELKELQMEGYRNFVFFLIQMKGPIRFEPNDETDPKFGEALRHARNMGVEILCYDTLVARDAIVLDRPIPIQL</sequence>
<gene>
    <name evidence="1 4" type="primary">sfsA</name>
    <name evidence="4" type="ORF">J0B03_01825</name>
</gene>
<dbReference type="CDD" id="cd22359">
    <property type="entry name" value="SfsA-like_bacterial"/>
    <property type="match status" value="1"/>
</dbReference>
<dbReference type="AlphaFoldDB" id="A0A974XFG5"/>
<feature type="domain" description="SfsA N-terminal OB" evidence="3">
    <location>
        <begin position="12"/>
        <end position="78"/>
    </location>
</feature>
<reference evidence="4" key="1">
    <citation type="submission" date="2021-03" db="EMBL/GenBank/DDBJ databases">
        <title>Alkalibacter marinus sp. nov., isolated from tidal flat sediment.</title>
        <authorList>
            <person name="Namirimu T."/>
            <person name="Yang J.-A."/>
            <person name="Yang S.-H."/>
            <person name="Kim Y.-J."/>
            <person name="Kwon K.K."/>
        </authorList>
    </citation>
    <scope>NUCLEOTIDE SEQUENCE</scope>
    <source>
        <strain evidence="4">ES005</strain>
    </source>
</reference>
<organism evidence="4 5">
    <name type="scientific">Alkalibacter rhizosphaerae</name>
    <dbReference type="NCBI Taxonomy" id="2815577"/>
    <lineage>
        <taxon>Bacteria</taxon>
        <taxon>Bacillati</taxon>
        <taxon>Bacillota</taxon>
        <taxon>Clostridia</taxon>
        <taxon>Eubacteriales</taxon>
        <taxon>Eubacteriaceae</taxon>
        <taxon>Alkalibacter</taxon>
    </lineage>
</organism>
<evidence type="ECO:0000259" key="3">
    <source>
        <dbReference type="Pfam" id="PF17746"/>
    </source>
</evidence>
<dbReference type="Proteomes" id="UP000663499">
    <property type="component" value="Chromosome"/>
</dbReference>
<dbReference type="InterPro" id="IPR005224">
    <property type="entry name" value="SfsA"/>
</dbReference>
<dbReference type="EMBL" id="CP071444">
    <property type="protein sequence ID" value="QSX08848.1"/>
    <property type="molecule type" value="Genomic_DNA"/>
</dbReference>
<evidence type="ECO:0000256" key="1">
    <source>
        <dbReference type="HAMAP-Rule" id="MF_00095"/>
    </source>
</evidence>
<dbReference type="InterPro" id="IPR040452">
    <property type="entry name" value="SfsA_C"/>
</dbReference>
<dbReference type="PANTHER" id="PTHR30545:SF2">
    <property type="entry name" value="SUGAR FERMENTATION STIMULATION PROTEIN A"/>
    <property type="match status" value="1"/>
</dbReference>
<dbReference type="Pfam" id="PF03749">
    <property type="entry name" value="SfsA"/>
    <property type="match status" value="1"/>
</dbReference>
<evidence type="ECO:0000313" key="5">
    <source>
        <dbReference type="Proteomes" id="UP000663499"/>
    </source>
</evidence>
<evidence type="ECO:0000313" key="4">
    <source>
        <dbReference type="EMBL" id="QSX08848.1"/>
    </source>
</evidence>
<protein>
    <recommendedName>
        <fullName evidence="1">Sugar fermentation stimulation protein homolog</fullName>
    </recommendedName>
</protein>
<accession>A0A974XFG5</accession>
<dbReference type="NCBIfam" id="TIGR00230">
    <property type="entry name" value="sfsA"/>
    <property type="match status" value="1"/>
</dbReference>
<dbReference type="Gene3D" id="2.40.50.580">
    <property type="match status" value="1"/>
</dbReference>
<comment type="similarity">
    <text evidence="1">Belongs to the SfsA family.</text>
</comment>
<dbReference type="InterPro" id="IPR041465">
    <property type="entry name" value="SfsA_N"/>
</dbReference>
<dbReference type="Gene3D" id="3.40.1350.60">
    <property type="match status" value="1"/>
</dbReference>
<feature type="domain" description="Sugar fermentation stimulation protein C-terminal" evidence="2">
    <location>
        <begin position="85"/>
        <end position="219"/>
    </location>
</feature>
<dbReference type="KEGG" id="alka:J0B03_01825"/>
<dbReference type="Pfam" id="PF17746">
    <property type="entry name" value="SfsA_N"/>
    <property type="match status" value="1"/>
</dbReference>
<evidence type="ECO:0000259" key="2">
    <source>
        <dbReference type="Pfam" id="PF03749"/>
    </source>
</evidence>
<name>A0A974XFG5_9FIRM</name>
<dbReference type="HAMAP" id="MF_00095">
    <property type="entry name" value="SfsA"/>
    <property type="match status" value="1"/>
</dbReference>